<reference evidence="4" key="1">
    <citation type="journal article" date="2023" name="Commun. Biol.">
        <title>Genome analysis of Parmales, the sister group of diatoms, reveals the evolutionary specialization of diatoms from phago-mixotrophs to photoautotrophs.</title>
        <authorList>
            <person name="Ban H."/>
            <person name="Sato S."/>
            <person name="Yoshikawa S."/>
            <person name="Yamada K."/>
            <person name="Nakamura Y."/>
            <person name="Ichinomiya M."/>
            <person name="Sato N."/>
            <person name="Blanc-Mathieu R."/>
            <person name="Endo H."/>
            <person name="Kuwata A."/>
            <person name="Ogata H."/>
        </authorList>
    </citation>
    <scope>NUCLEOTIDE SEQUENCE [LARGE SCALE GENOMIC DNA]</scope>
    <source>
        <strain evidence="4">NIES 3700</strain>
    </source>
</reference>
<sequence length="1917" mass="217266">MPFIIDAPPDKVFAFLRTGKVPEDVHHNVKALTDLKILGTNTTTRLQPIKNALSKINVANAFGAAKKKGWKTTAVDVAKTEKKMEEVIKHKEEMATTGQTTGISAQSMTAEEPVLTPGEGETEVPASEPLSITHKHNMFLLRLEKIVQSSTETSANSFHIALDLYDNDKQIYSTRRDSFKAGYDVIKIKGCKIIISSATYNRSSVEIVFRSKFVNGGSGTQYVKENSMGSSGGYNSDNSDNSTGSSNLSSTSAFGNGGNSTAKTTPVQTPVQENKESGRFRPIKISNSLSSSGAVGAAISSRVGVMLNRSQSSGRLFGNREDANRKKFCQIWIAFQKIFEDSVRVDNAMMNLFRLNLPTPPPLLGMEQLIIDDLRKTEQNLNSKWSYAPHSMSDTLRFSFASDGKDNHWGRAEGLIHTNIEEAISFLGCFELVERRRYDGADAKLPRLALPMPDSRLQVTYECIKLPPPQRIRRVETWTTWEQTASESGARTFLFAYKPVDSLPGYDPPKCDEMEEIEPYTVLARSEGLYRLEELGNNMTKIVMVQKLDLGSSRNVVNVFQHYTQADKYLKKYLDRARHLQAYFIKPWKDADWIMNEHIAMKVQSRKGKSLEDEDQKQLMAECLAIGKKEGGGGTLWTEVAKNGSSSPFVDVYVTKDQSPNPLSTNIYKAIVTLDTDIVRAAAWFINYCSLQRMMRGQQQKELARLMIDHPSKENESILAKIIDMPSPFGKREFVETRIWKHDSKDTVYLAWKYIDQKTSSLGDIDYGVSYKAIRAKHMGFYKITPLKNGRCSVELRQSTNFGGYLRDWSSLSTKRFGALQDAKDFFDRSLELDADMQRSFVEIANSPTNYCAEEETIIQRGLDFYTSMMETGRKQPIHTEDPEVEMGIVKSATSGDGEIAGYGTTIVDAPLFRCLADEWLSVQGYETMKHYYKAGGLKKIRWPFNEHHELMLNRRNFSSMLDSREFRIRRIWRQLADGRIIMYTEDSDEVKHEKVPGCVLACIKYVIIFEQMSPLGGVERTRVSTVGLANIRGLISVFQGTDILVKFVSFLSDQRKKFHQSWDIDAFHRKQTVTMIKSLPPSPKSMATILFKDLTSLTQKKSAKTGWGVSSAEVDSHFYDVAAYFWNFNSRNLIQTSGDDTREIHHSDELGTQFSYRRMTLHGHTTGHRLRDFFSKTTIHRINENTLIICIVPTNPEQVINYSRHNTKTTVIAEETTVIKIERKSRNKSRVNFAVQLNLGGHVGKRTLKTCAARLYEDQLIECQNYFLHAIPAVKLSPSGGQALVHLFFSESDRKNIDQRVTRVFAKSVAMRELKKEYPWVTEMFKACITGKLRPLKKVNIPPHSVQSHEGAFIGTSLAICLATARDHISGVDEWIMQYEALAHLDRQYEFFRPMLETLAKRVIGEVGWGVKMRVFVVAAISIIDMLSDFSMILVYISEGRENYAITMIIFFAITMALHCLITIMQNNGVGWEYTLRQILLALSGFKPGFEAYRVGTAAEILPGQMLKPEMEMVASRVVELFSENIPATFIQLSAIMTSDTPSSIAVVSLLSTLLSAGLVSAQISFDYDVEPLGRQEQPRYYGFLKDDTRGRLYTFLLMMLLSAGQLITRCFAFVLLSRVGSIAAIVFLGELVLFLLYKMYNDDLIMMIPFEGGKTFTSYTISLLWRIISKCVVDFTCCVQFRHCNELGGAWFSLTYLLNLVLLTFSVFWYGKAECGHKEGHGEDREEVLKFVEQKMENYWNAACISCASMILIALLFLRSIKPEYVHTFFDRNSGWKNNVQRFDEAATDLEKFSCTISYNTYRWRSIRNEVKSWVQNNWFTWQNDRPKWLTNHMLERIPVDWIPLYEQENERAKRRRKSTLARRNSSVIEFINHRGGGKGGNRKATGRGSREAGSKLGRKTKVVPAQAVAPAGGS</sequence>
<dbReference type="InterPro" id="IPR023393">
    <property type="entry name" value="START-like_dom_sf"/>
</dbReference>
<feature type="compositionally biased region" description="Low complexity" evidence="1">
    <location>
        <begin position="226"/>
        <end position="252"/>
    </location>
</feature>
<dbReference type="EMBL" id="BRXW01000294">
    <property type="protein sequence ID" value="GMI17516.1"/>
    <property type="molecule type" value="Genomic_DNA"/>
</dbReference>
<evidence type="ECO:0000313" key="3">
    <source>
        <dbReference type="EMBL" id="GMI17516.1"/>
    </source>
</evidence>
<name>A0A9W7FT58_9STRA</name>
<feature type="region of interest" description="Disordered" evidence="1">
    <location>
        <begin position="224"/>
        <end position="282"/>
    </location>
</feature>
<protein>
    <submittedName>
        <fullName evidence="3">Uncharacterized protein</fullName>
    </submittedName>
</protein>
<dbReference type="Proteomes" id="UP001165122">
    <property type="component" value="Unassembled WGS sequence"/>
</dbReference>
<keyword evidence="2" id="KW-0812">Transmembrane</keyword>
<feature type="transmembrane region" description="Helical" evidence="2">
    <location>
        <begin position="1741"/>
        <end position="1760"/>
    </location>
</feature>
<feature type="compositionally biased region" description="Low complexity" evidence="1">
    <location>
        <begin position="1905"/>
        <end position="1917"/>
    </location>
</feature>
<gene>
    <name evidence="3" type="ORF">TrLO_g13105</name>
</gene>
<keyword evidence="2" id="KW-1133">Transmembrane helix</keyword>
<proteinExistence type="predicted"/>
<feature type="compositionally biased region" description="Polar residues" evidence="1">
    <location>
        <begin position="259"/>
        <end position="272"/>
    </location>
</feature>
<dbReference type="Gene3D" id="3.30.530.20">
    <property type="match status" value="1"/>
</dbReference>
<feature type="region of interest" description="Disordered" evidence="1">
    <location>
        <begin position="1874"/>
        <end position="1917"/>
    </location>
</feature>
<feature type="transmembrane region" description="Helical" evidence="2">
    <location>
        <begin position="1445"/>
        <end position="1466"/>
    </location>
</feature>
<feature type="transmembrane region" description="Helical" evidence="2">
    <location>
        <begin position="1624"/>
        <end position="1642"/>
    </location>
</feature>
<keyword evidence="4" id="KW-1185">Reference proteome</keyword>
<evidence type="ECO:0000256" key="2">
    <source>
        <dbReference type="SAM" id="Phobius"/>
    </source>
</evidence>
<dbReference type="SUPFAM" id="SSF55961">
    <property type="entry name" value="Bet v1-like"/>
    <property type="match status" value="1"/>
</dbReference>
<comment type="caution">
    <text evidence="3">The sequence shown here is derived from an EMBL/GenBank/DDBJ whole genome shotgun (WGS) entry which is preliminary data.</text>
</comment>
<feature type="transmembrane region" description="Helical" evidence="2">
    <location>
        <begin position="1594"/>
        <end position="1618"/>
    </location>
</feature>
<feature type="transmembrane region" description="Helical" evidence="2">
    <location>
        <begin position="1692"/>
        <end position="1712"/>
    </location>
</feature>
<feature type="transmembrane region" description="Helical" evidence="2">
    <location>
        <begin position="1416"/>
        <end position="1438"/>
    </location>
</feature>
<organism evidence="3 4">
    <name type="scientific">Triparma laevis f. longispina</name>
    <dbReference type="NCBI Taxonomy" id="1714387"/>
    <lineage>
        <taxon>Eukaryota</taxon>
        <taxon>Sar</taxon>
        <taxon>Stramenopiles</taxon>
        <taxon>Ochrophyta</taxon>
        <taxon>Bolidophyceae</taxon>
        <taxon>Parmales</taxon>
        <taxon>Triparmaceae</taxon>
        <taxon>Triparma</taxon>
    </lineage>
</organism>
<keyword evidence="2" id="KW-0472">Membrane</keyword>
<evidence type="ECO:0000256" key="1">
    <source>
        <dbReference type="SAM" id="MobiDB-lite"/>
    </source>
</evidence>
<evidence type="ECO:0000313" key="4">
    <source>
        <dbReference type="Proteomes" id="UP001165122"/>
    </source>
</evidence>
<accession>A0A9W7FT58</accession>
<dbReference type="OrthoDB" id="10414243at2759"/>